<evidence type="ECO:0000259" key="9">
    <source>
        <dbReference type="Pfam" id="PF08221"/>
    </source>
</evidence>
<dbReference type="GO" id="GO:0006351">
    <property type="term" value="P:DNA-templated transcription"/>
    <property type="evidence" value="ECO:0007669"/>
    <property type="project" value="InterPro"/>
</dbReference>
<feature type="domain" description="RNA polymerase III subunit RPC82-related helix-turn-helix" evidence="9">
    <location>
        <begin position="8"/>
        <end position="55"/>
    </location>
</feature>
<evidence type="ECO:0000256" key="2">
    <source>
        <dbReference type="ARBA" id="ARBA00007206"/>
    </source>
</evidence>
<evidence type="ECO:0000259" key="8">
    <source>
        <dbReference type="Pfam" id="PF05645"/>
    </source>
</evidence>
<reference evidence="11" key="2">
    <citation type="submission" date="2025-08" db="UniProtKB">
        <authorList>
            <consortium name="Ensembl"/>
        </authorList>
    </citation>
    <scope>IDENTIFICATION</scope>
</reference>
<feature type="compositionally biased region" description="Basic and acidic residues" evidence="7">
    <location>
        <begin position="190"/>
        <end position="209"/>
    </location>
</feature>
<dbReference type="Bgee" id="ENSLOCG00000006400">
    <property type="expression patterns" value="Expressed in testis and 13 other cell types or tissues"/>
</dbReference>
<feature type="domain" description="DNA-directed RNA polymerase III subunit RPC3 winged-helix" evidence="10">
    <location>
        <begin position="336"/>
        <end position="412"/>
    </location>
</feature>
<dbReference type="InterPro" id="IPR055207">
    <property type="entry name" value="POLR3C_WHD"/>
</dbReference>
<dbReference type="Pfam" id="PF20912">
    <property type="entry name" value="RPC3_helical"/>
    <property type="match status" value="1"/>
</dbReference>
<dbReference type="Ensembl" id="ENSLOCT00000007739.1">
    <property type="protein sequence ID" value="ENSLOCP00000007730.1"/>
    <property type="gene ID" value="ENSLOCG00000006400.1"/>
</dbReference>
<dbReference type="InterPro" id="IPR008806">
    <property type="entry name" value="RNA_pol_III_Rpc82_C"/>
</dbReference>
<dbReference type="EMBL" id="AHAT01019671">
    <property type="status" value="NOT_ANNOTATED_CDS"/>
    <property type="molecule type" value="Genomic_DNA"/>
</dbReference>
<dbReference type="FunCoup" id="W5MH71">
    <property type="interactions" value="1885"/>
</dbReference>
<dbReference type="FunFam" id="1.10.10.10:FF:000256">
    <property type="entry name" value="DNA-directed RNA polymerase III subunit RPC3"/>
    <property type="match status" value="1"/>
</dbReference>
<accession>W5MH71</accession>
<reference evidence="12" key="1">
    <citation type="submission" date="2011-12" db="EMBL/GenBank/DDBJ databases">
        <title>The Draft Genome of Lepisosteus oculatus.</title>
        <authorList>
            <consortium name="The Broad Institute Genome Assembly &amp; Analysis Group"/>
            <consortium name="Computational R&amp;D Group"/>
            <consortium name="and Sequencing Platform"/>
            <person name="Di Palma F."/>
            <person name="Alfoldi J."/>
            <person name="Johnson J."/>
            <person name="Berlin A."/>
            <person name="Gnerre S."/>
            <person name="Jaffe D."/>
            <person name="MacCallum I."/>
            <person name="Young S."/>
            <person name="Walker B.J."/>
            <person name="Lander E.S."/>
            <person name="Lindblad-Toh K."/>
        </authorList>
    </citation>
    <scope>NUCLEOTIDE SEQUENCE [LARGE SCALE GENOMIC DNA]</scope>
</reference>
<evidence type="ECO:0000256" key="5">
    <source>
        <dbReference type="ARBA" id="ARBA00023242"/>
    </source>
</evidence>
<dbReference type="Gene3D" id="6.10.140.1450">
    <property type="match status" value="1"/>
</dbReference>
<dbReference type="EMBL" id="AHAT01019670">
    <property type="status" value="NOT_ANNOTATED_CDS"/>
    <property type="molecule type" value="Genomic_DNA"/>
</dbReference>
<evidence type="ECO:0000313" key="11">
    <source>
        <dbReference type="Ensembl" id="ENSLOCP00000007730.1"/>
    </source>
</evidence>
<dbReference type="GO" id="GO:0003697">
    <property type="term" value="F:single-stranded DNA binding"/>
    <property type="evidence" value="ECO:0007669"/>
    <property type="project" value="UniProtKB-UniRule"/>
</dbReference>
<keyword evidence="5 6" id="KW-0539">Nucleus</keyword>
<comment type="subunit">
    <text evidence="6">Component of the RNA polymerase III (Pol III) complex consisting of 17 subunits.</text>
</comment>
<feature type="domain" description="RNA polymerase III Rpc82 C -terminal" evidence="8">
    <location>
        <begin position="136"/>
        <end position="331"/>
    </location>
</feature>
<evidence type="ECO:0000259" key="10">
    <source>
        <dbReference type="Pfam" id="PF22536"/>
    </source>
</evidence>
<organism evidence="11 12">
    <name type="scientific">Lepisosteus oculatus</name>
    <name type="common">Spotted gar</name>
    <dbReference type="NCBI Taxonomy" id="7918"/>
    <lineage>
        <taxon>Eukaryota</taxon>
        <taxon>Metazoa</taxon>
        <taxon>Chordata</taxon>
        <taxon>Craniata</taxon>
        <taxon>Vertebrata</taxon>
        <taxon>Euteleostomi</taxon>
        <taxon>Actinopterygii</taxon>
        <taxon>Neopterygii</taxon>
        <taxon>Holostei</taxon>
        <taxon>Semionotiformes</taxon>
        <taxon>Lepisosteidae</taxon>
        <taxon>Lepisosteus</taxon>
    </lineage>
</organism>
<evidence type="ECO:0000313" key="12">
    <source>
        <dbReference type="Proteomes" id="UP000018468"/>
    </source>
</evidence>
<comment type="function">
    <text evidence="6">DNA-dependent RNA polymerase catalyzes the transcription of DNA into RNA using the four ribonucleoside triphosphates as substrates. Specific core component of RNA polymerase III which synthesizes small RNAs, such as 5S rRNA and tRNAs.</text>
</comment>
<comment type="similarity">
    <text evidence="2 6">Belongs to the eukaryotic RPC3/POLR3C RNA polymerase subunit family.</text>
</comment>
<evidence type="ECO:0000256" key="6">
    <source>
        <dbReference type="RuleBase" id="RU367076"/>
    </source>
</evidence>
<dbReference type="EMBL" id="AHAT01019669">
    <property type="status" value="NOT_ANNOTATED_CDS"/>
    <property type="molecule type" value="Genomic_DNA"/>
</dbReference>
<dbReference type="Proteomes" id="UP000018468">
    <property type="component" value="Linkage group LG24"/>
</dbReference>
<dbReference type="Pfam" id="PF05645">
    <property type="entry name" value="RNA_pol_Rpc82"/>
    <property type="match status" value="1"/>
</dbReference>
<dbReference type="eggNOG" id="KOG2587">
    <property type="taxonomic scope" value="Eukaryota"/>
</dbReference>
<dbReference type="GeneTree" id="ENSGT00390000002799"/>
<keyword evidence="12" id="KW-1185">Reference proteome</keyword>
<keyword evidence="3 6" id="KW-0240">DNA-directed RNA polymerase</keyword>
<dbReference type="InterPro" id="IPR039748">
    <property type="entry name" value="RPC3"/>
</dbReference>
<keyword evidence="4 6" id="KW-0804">Transcription</keyword>
<reference evidence="11" key="3">
    <citation type="submission" date="2025-09" db="UniProtKB">
        <authorList>
            <consortium name="Ensembl"/>
        </authorList>
    </citation>
    <scope>IDENTIFICATION</scope>
</reference>
<dbReference type="Pfam" id="PF22536">
    <property type="entry name" value="WHD_POLR3C"/>
    <property type="match status" value="1"/>
</dbReference>
<dbReference type="OMA" id="ANACSAR"/>
<feature type="region of interest" description="Disordered" evidence="7">
    <location>
        <begin position="183"/>
        <end position="209"/>
    </location>
</feature>
<dbReference type="HOGENOM" id="CLU_023294_1_1_1"/>
<sequence length="520" mass="58196">MTAQEVRLCALLLQEHFGEVVEKVGTFLLKGGEQTLRAIATGTGTPLHLVTRSLTLYLPLSLMVCPDFSGPLLPLNPSPLSHRVKESACLPVCQHLKGQRVCLSVCQHPELPIVVRSMLCVVTEGKSMEYSEVTSVFSRLVETHFLQRCPPVAERSGDSAACPAPTLADGDKERYTLPHITLTGRGKRPRASEDSEGDQRAKRARLDTAAHEAQGDDGIYWQVNFERFHQHFRDQAIVSAVASKLDQTSSEIVRTMLRMSEVTTPSGAACTQPLSCNEIFRALPPSYSITRPVLDQYLSLLVDDPMEFVGKSGDSGGGMFVINLHRALTNLARATLESAVQERFGSRSARIFRLLLRKRHLEQKQVEDFAMIPAKEAKEMMYRMLSENLVQLQEIPKTPDHAPSRTFYLYTVNPLPTARMLLQHCYKTVANLIERRLFETKENKRLLEKSQRIEAILASLQASGAEPGQLAEVEEMITAPERQQLEALRRHVNKLDSSENQVDETMFLLESYISSTQASR</sequence>
<dbReference type="AlphaFoldDB" id="W5MH71"/>
<dbReference type="GO" id="GO:0005666">
    <property type="term" value="C:RNA polymerase III complex"/>
    <property type="evidence" value="ECO:0000318"/>
    <property type="project" value="GO_Central"/>
</dbReference>
<evidence type="ECO:0000256" key="7">
    <source>
        <dbReference type="SAM" id="MobiDB-lite"/>
    </source>
</evidence>
<dbReference type="InterPro" id="IPR036388">
    <property type="entry name" value="WH-like_DNA-bd_sf"/>
</dbReference>
<name>W5MH71_LEPOC</name>
<dbReference type="PANTHER" id="PTHR12949:SF0">
    <property type="entry name" value="DNA-DIRECTED RNA POLYMERASE III SUBUNIT RPC3"/>
    <property type="match status" value="1"/>
</dbReference>
<proteinExistence type="inferred from homology"/>
<evidence type="ECO:0000256" key="3">
    <source>
        <dbReference type="ARBA" id="ARBA00022478"/>
    </source>
</evidence>
<evidence type="ECO:0000256" key="4">
    <source>
        <dbReference type="ARBA" id="ARBA00023163"/>
    </source>
</evidence>
<evidence type="ECO:0000256" key="1">
    <source>
        <dbReference type="ARBA" id="ARBA00004123"/>
    </source>
</evidence>
<protein>
    <recommendedName>
        <fullName evidence="6">DNA-directed RNA polymerase III subunit RPC3</fullName>
        <shortName evidence="6">RNA polymerase III subunit C3</shortName>
    </recommendedName>
</protein>
<comment type="subcellular location">
    <subcellularLocation>
        <location evidence="1 6">Nucleus</location>
    </subcellularLocation>
</comment>
<dbReference type="Pfam" id="PF08221">
    <property type="entry name" value="HTH_9"/>
    <property type="match status" value="1"/>
</dbReference>
<dbReference type="FunFam" id="1.10.10.10:FF:000199">
    <property type="entry name" value="DNA-directed RNA polymerase III subunit RPC3"/>
    <property type="match status" value="1"/>
</dbReference>
<dbReference type="STRING" id="7918.ENSLOCP00000007730"/>
<dbReference type="Gene3D" id="1.10.10.10">
    <property type="entry name" value="Winged helix-like DNA-binding domain superfamily/Winged helix DNA-binding domain"/>
    <property type="match status" value="3"/>
</dbReference>
<dbReference type="InterPro" id="IPR013197">
    <property type="entry name" value="RNA_pol_III_RPC82-rel_HTH"/>
</dbReference>
<dbReference type="EMBL" id="AHAT01019672">
    <property type="status" value="NOT_ANNOTATED_CDS"/>
    <property type="molecule type" value="Genomic_DNA"/>
</dbReference>
<dbReference type="InParanoid" id="W5MH71"/>
<dbReference type="PANTHER" id="PTHR12949">
    <property type="entry name" value="RNA POLYMERASE III DNA DIRECTED -RELATED"/>
    <property type="match status" value="1"/>
</dbReference>